<dbReference type="InterPro" id="IPR036864">
    <property type="entry name" value="Zn2-C6_fun-type_DNA-bd_sf"/>
</dbReference>
<evidence type="ECO:0000313" key="11">
    <source>
        <dbReference type="Proteomes" id="UP000030651"/>
    </source>
</evidence>
<keyword evidence="3" id="KW-0862">Zinc</keyword>
<dbReference type="GO" id="GO:0003677">
    <property type="term" value="F:DNA binding"/>
    <property type="evidence" value="ECO:0007669"/>
    <property type="project" value="UniProtKB-KW"/>
</dbReference>
<evidence type="ECO:0000256" key="3">
    <source>
        <dbReference type="ARBA" id="ARBA00022833"/>
    </source>
</evidence>
<dbReference type="SMART" id="SM00906">
    <property type="entry name" value="Fungal_trans"/>
    <property type="match status" value="1"/>
</dbReference>
<dbReference type="PANTHER" id="PTHR31313">
    <property type="entry name" value="TY1 ENHANCER ACTIVATOR"/>
    <property type="match status" value="1"/>
</dbReference>
<evidence type="ECO:0000256" key="2">
    <source>
        <dbReference type="ARBA" id="ARBA00022723"/>
    </source>
</evidence>
<reference evidence="11" key="1">
    <citation type="journal article" date="2015" name="BMC Genomics">
        <title>Genomic and transcriptomic analysis of the endophytic fungus Pestalotiopsis fici reveals its lifestyle and high potential for synthesis of natural products.</title>
        <authorList>
            <person name="Wang X."/>
            <person name="Zhang X."/>
            <person name="Liu L."/>
            <person name="Xiang M."/>
            <person name="Wang W."/>
            <person name="Sun X."/>
            <person name="Che Y."/>
            <person name="Guo L."/>
            <person name="Liu G."/>
            <person name="Guo L."/>
            <person name="Wang C."/>
            <person name="Yin W.B."/>
            <person name="Stadler M."/>
            <person name="Zhang X."/>
            <person name="Liu X."/>
        </authorList>
    </citation>
    <scope>NUCLEOTIDE SEQUENCE [LARGE SCALE GENOMIC DNA]</scope>
    <source>
        <strain evidence="11">W106-1 / CGMCC3.15140</strain>
    </source>
</reference>
<name>W3WRI0_PESFW</name>
<dbReference type="InterPro" id="IPR007219">
    <property type="entry name" value="XnlR_reg_dom"/>
</dbReference>
<evidence type="ECO:0000256" key="6">
    <source>
        <dbReference type="ARBA" id="ARBA00023163"/>
    </source>
</evidence>
<keyword evidence="6" id="KW-0804">Transcription</keyword>
<dbReference type="GO" id="GO:0008270">
    <property type="term" value="F:zinc ion binding"/>
    <property type="evidence" value="ECO:0007669"/>
    <property type="project" value="InterPro"/>
</dbReference>
<dbReference type="InterPro" id="IPR001138">
    <property type="entry name" value="Zn2Cys6_DnaBD"/>
</dbReference>
<feature type="domain" description="Zn(2)-C6 fungal-type" evidence="9">
    <location>
        <begin position="13"/>
        <end position="43"/>
    </location>
</feature>
<evidence type="ECO:0000256" key="5">
    <source>
        <dbReference type="ARBA" id="ARBA00023125"/>
    </source>
</evidence>
<protein>
    <recommendedName>
        <fullName evidence="9">Zn(2)-C6 fungal-type domain-containing protein</fullName>
    </recommendedName>
</protein>
<keyword evidence="7" id="KW-0539">Nucleus</keyword>
<dbReference type="SUPFAM" id="SSF57701">
    <property type="entry name" value="Zn2/Cys6 DNA-binding domain"/>
    <property type="match status" value="1"/>
</dbReference>
<evidence type="ECO:0000256" key="8">
    <source>
        <dbReference type="SAM" id="MobiDB-lite"/>
    </source>
</evidence>
<dbReference type="GO" id="GO:0006351">
    <property type="term" value="P:DNA-templated transcription"/>
    <property type="evidence" value="ECO:0007669"/>
    <property type="project" value="InterPro"/>
</dbReference>
<dbReference type="CDD" id="cd00067">
    <property type="entry name" value="GAL4"/>
    <property type="match status" value="1"/>
</dbReference>
<dbReference type="eggNOG" id="ENOG502S4QM">
    <property type="taxonomic scope" value="Eukaryota"/>
</dbReference>
<gene>
    <name evidence="10" type="ORF">PFICI_11862</name>
</gene>
<dbReference type="AlphaFoldDB" id="W3WRI0"/>
<evidence type="ECO:0000259" key="9">
    <source>
        <dbReference type="PROSITE" id="PS50048"/>
    </source>
</evidence>
<feature type="compositionally biased region" description="Polar residues" evidence="8">
    <location>
        <begin position="83"/>
        <end position="102"/>
    </location>
</feature>
<evidence type="ECO:0000313" key="10">
    <source>
        <dbReference type="EMBL" id="ETS76475.1"/>
    </source>
</evidence>
<keyword evidence="5" id="KW-0238">DNA-binding</keyword>
<dbReference type="InParanoid" id="W3WRI0"/>
<dbReference type="GO" id="GO:0005634">
    <property type="term" value="C:nucleus"/>
    <property type="evidence" value="ECO:0007669"/>
    <property type="project" value="UniProtKB-SubCell"/>
</dbReference>
<dbReference type="Proteomes" id="UP000030651">
    <property type="component" value="Unassembled WGS sequence"/>
</dbReference>
<dbReference type="GO" id="GO:0000981">
    <property type="term" value="F:DNA-binding transcription factor activity, RNA polymerase II-specific"/>
    <property type="evidence" value="ECO:0007669"/>
    <property type="project" value="InterPro"/>
</dbReference>
<keyword evidence="4" id="KW-0805">Transcription regulation</keyword>
<dbReference type="SMART" id="SM00066">
    <property type="entry name" value="GAL4"/>
    <property type="match status" value="1"/>
</dbReference>
<accession>W3WRI0</accession>
<dbReference type="KEGG" id="pfy:PFICI_11862"/>
<dbReference type="HOGENOM" id="CLU_014921_1_0_1"/>
<dbReference type="PANTHER" id="PTHR31313:SF81">
    <property type="entry name" value="TY1 ENHANCER ACTIVATOR"/>
    <property type="match status" value="1"/>
</dbReference>
<evidence type="ECO:0000256" key="7">
    <source>
        <dbReference type="ARBA" id="ARBA00023242"/>
    </source>
</evidence>
<dbReference type="STRING" id="1229662.W3WRI0"/>
<dbReference type="Pfam" id="PF00172">
    <property type="entry name" value="Zn_clus"/>
    <property type="match status" value="1"/>
</dbReference>
<evidence type="ECO:0000256" key="4">
    <source>
        <dbReference type="ARBA" id="ARBA00023015"/>
    </source>
</evidence>
<dbReference type="OrthoDB" id="10249920at2759"/>
<comment type="subcellular location">
    <subcellularLocation>
        <location evidence="1">Nucleus</location>
    </subcellularLocation>
</comment>
<dbReference type="PROSITE" id="PS50048">
    <property type="entry name" value="ZN2_CY6_FUNGAL_2"/>
    <property type="match status" value="1"/>
</dbReference>
<dbReference type="PROSITE" id="PS00463">
    <property type="entry name" value="ZN2_CY6_FUNGAL_1"/>
    <property type="match status" value="1"/>
</dbReference>
<evidence type="ECO:0000256" key="1">
    <source>
        <dbReference type="ARBA" id="ARBA00004123"/>
    </source>
</evidence>
<dbReference type="Gene3D" id="4.10.240.10">
    <property type="entry name" value="Zn(2)-C6 fungal-type DNA-binding domain"/>
    <property type="match status" value="1"/>
</dbReference>
<dbReference type="Pfam" id="PF04082">
    <property type="entry name" value="Fungal_trans"/>
    <property type="match status" value="1"/>
</dbReference>
<feature type="region of interest" description="Disordered" evidence="8">
    <location>
        <begin position="83"/>
        <end position="108"/>
    </location>
</feature>
<keyword evidence="2" id="KW-0479">Metal-binding</keyword>
<dbReference type="EMBL" id="KI912117">
    <property type="protein sequence ID" value="ETS76475.1"/>
    <property type="molecule type" value="Genomic_DNA"/>
</dbReference>
<dbReference type="GeneID" id="19276875"/>
<dbReference type="CDD" id="cd12148">
    <property type="entry name" value="fungal_TF_MHR"/>
    <property type="match status" value="1"/>
</dbReference>
<keyword evidence="11" id="KW-1185">Reference proteome</keyword>
<dbReference type="InterPro" id="IPR051615">
    <property type="entry name" value="Transcr_Regulatory_Elem"/>
</dbReference>
<organism evidence="10 11">
    <name type="scientific">Pestalotiopsis fici (strain W106-1 / CGMCC3.15140)</name>
    <dbReference type="NCBI Taxonomy" id="1229662"/>
    <lineage>
        <taxon>Eukaryota</taxon>
        <taxon>Fungi</taxon>
        <taxon>Dikarya</taxon>
        <taxon>Ascomycota</taxon>
        <taxon>Pezizomycotina</taxon>
        <taxon>Sordariomycetes</taxon>
        <taxon>Xylariomycetidae</taxon>
        <taxon>Amphisphaeriales</taxon>
        <taxon>Sporocadaceae</taxon>
        <taxon>Pestalotiopsis</taxon>
    </lineage>
</organism>
<dbReference type="OMA" id="LWHLWDS"/>
<sequence length="626" mass="70613">MEAGRAAERVAFACEACRKRKRKCDGITPSCSWCLQKSIACHYVLQRPKKPKLDYNYVNGLETQIELLKEEVYRLKGLCQSVPQSQGMPDTSDNSLQDGNPRTSKDDSAINDVSSLMWRLKIGDNGESTLIGPSGNHCFSNTIDDSTQTNGHATQEVILNQRHEMDHTRLILLFSKYINPTFQFLDQETLASLTNHASQEPNFLACSVLAAGSLYAEEVEIRSYGNHLASRIEAKSLETCRQSPNLATIQSLAIMCWRELALGNENMAWMYNSMACSLSIHLGLTVISLQELRRGEIQGNHTPEMPKDLRQRTRTIWSVLLLDRVATSLLGRHCIIPWRRIKAPYLVEVLGAAATTDELAFDFQCKLWYLHDKHMDRIYSYEFKDLDKTERYRLLVEARDELLSFRTQLKAQFDQKEESETPTIIFCHMAYHMSQLLIHRPYLNGPIHDHTRQIVDRTTTLEAGSMVDLIRRYQKVGSFDKVPPFVVHSIQTAAITLLLNATSEESSMRSPSIHRLRTCVDALESMGSRWLSAKRAITTLRELAERWKISRALPMRYSGPLHQADVARAIDSAAISRVGDPGHQTGFGGSTAPATLAIDYFDVADLNMAESGLFGSPYLAFSSTED</sequence>
<dbReference type="RefSeq" id="XP_007838634.1">
    <property type="nucleotide sequence ID" value="XM_007840443.1"/>
</dbReference>
<proteinExistence type="predicted"/>